<dbReference type="GO" id="GO:0005730">
    <property type="term" value="C:nucleolus"/>
    <property type="evidence" value="ECO:0007669"/>
    <property type="project" value="UniProtKB-SubCell"/>
</dbReference>
<evidence type="ECO:0000259" key="10">
    <source>
        <dbReference type="SMART" id="SM00661"/>
    </source>
</evidence>
<evidence type="ECO:0000256" key="5">
    <source>
        <dbReference type="ARBA" id="ARBA00022771"/>
    </source>
</evidence>
<keyword evidence="7" id="KW-0804">Transcription</keyword>
<accession>A0A2V1E753</accession>
<evidence type="ECO:0000256" key="1">
    <source>
        <dbReference type="ARBA" id="ARBA00004604"/>
    </source>
</evidence>
<dbReference type="EMBL" id="KZ805309">
    <property type="protein sequence ID" value="PVI06341.1"/>
    <property type="molecule type" value="Genomic_DNA"/>
</dbReference>
<name>A0A2V1E753_9PLEO</name>
<protein>
    <submittedName>
        <fullName evidence="11">DNA-directed RNA polymeras-like protein II subunit RPB9</fullName>
    </submittedName>
</protein>
<evidence type="ECO:0000313" key="12">
    <source>
        <dbReference type="Proteomes" id="UP000244855"/>
    </source>
</evidence>
<evidence type="ECO:0000256" key="9">
    <source>
        <dbReference type="SAM" id="MobiDB-lite"/>
    </source>
</evidence>
<evidence type="ECO:0000256" key="8">
    <source>
        <dbReference type="ARBA" id="ARBA00023242"/>
    </source>
</evidence>
<dbReference type="GO" id="GO:0008270">
    <property type="term" value="F:zinc ion binding"/>
    <property type="evidence" value="ECO:0007669"/>
    <property type="project" value="UniProtKB-KW"/>
</dbReference>
<comment type="subcellular location">
    <subcellularLocation>
        <location evidence="1">Nucleus</location>
        <location evidence="1">Nucleolus</location>
    </subcellularLocation>
</comment>
<evidence type="ECO:0000256" key="7">
    <source>
        <dbReference type="ARBA" id="ARBA00023163"/>
    </source>
</evidence>
<evidence type="ECO:0000256" key="4">
    <source>
        <dbReference type="ARBA" id="ARBA00022723"/>
    </source>
</evidence>
<evidence type="ECO:0000256" key="2">
    <source>
        <dbReference type="ARBA" id="ARBA00008925"/>
    </source>
</evidence>
<dbReference type="Gene3D" id="2.20.25.10">
    <property type="match status" value="1"/>
</dbReference>
<dbReference type="InterPro" id="IPR001529">
    <property type="entry name" value="Zn_ribbon_RPB9"/>
</dbReference>
<reference evidence="11 12" key="1">
    <citation type="journal article" date="2018" name="Sci. Rep.">
        <title>Comparative genomics provides insights into the lifestyle and reveals functional heterogeneity of dark septate endophytic fungi.</title>
        <authorList>
            <person name="Knapp D.G."/>
            <person name="Nemeth J.B."/>
            <person name="Barry K."/>
            <person name="Hainaut M."/>
            <person name="Henrissat B."/>
            <person name="Johnson J."/>
            <person name="Kuo A."/>
            <person name="Lim J.H.P."/>
            <person name="Lipzen A."/>
            <person name="Nolan M."/>
            <person name="Ohm R.A."/>
            <person name="Tamas L."/>
            <person name="Grigoriev I.V."/>
            <person name="Spatafora J.W."/>
            <person name="Nagy L.G."/>
            <person name="Kovacs G.M."/>
        </authorList>
    </citation>
    <scope>NUCLEOTIDE SEQUENCE [LARGE SCALE GENOMIC DNA]</scope>
    <source>
        <strain evidence="11 12">DSE2036</strain>
    </source>
</reference>
<feature type="domain" description="DNA-directed RNA polymerase II subunit RPB9-like zinc ribbon" evidence="10">
    <location>
        <begin position="22"/>
        <end position="75"/>
    </location>
</feature>
<dbReference type="GO" id="GO:0006351">
    <property type="term" value="P:DNA-templated transcription"/>
    <property type="evidence" value="ECO:0007669"/>
    <property type="project" value="InterPro"/>
</dbReference>
<dbReference type="OrthoDB" id="282270at2759"/>
<feature type="compositionally biased region" description="Polar residues" evidence="9">
    <location>
        <begin position="133"/>
        <end position="153"/>
    </location>
</feature>
<dbReference type="GO" id="GO:0005665">
    <property type="term" value="C:RNA polymerase II, core complex"/>
    <property type="evidence" value="ECO:0007669"/>
    <property type="project" value="UniProtKB-ARBA"/>
</dbReference>
<comment type="similarity">
    <text evidence="2">Belongs to the archaeal RpoM/eukaryotic RPA12/RPB9/RPC11 RNA polymerase family.</text>
</comment>
<dbReference type="SMART" id="SM00661">
    <property type="entry name" value="RPOL9"/>
    <property type="match status" value="1"/>
</dbReference>
<gene>
    <name evidence="11" type="ORF">DM02DRAFT_609909</name>
</gene>
<dbReference type="FunFam" id="2.20.25.10:FF:000008">
    <property type="entry name" value="DNA-directed RNA polymerase II subunit RPB9"/>
    <property type="match status" value="1"/>
</dbReference>
<keyword evidence="4" id="KW-0479">Metal-binding</keyword>
<dbReference type="Proteomes" id="UP000244855">
    <property type="component" value="Unassembled WGS sequence"/>
</dbReference>
<keyword evidence="6" id="KW-0862">Zinc</keyword>
<evidence type="ECO:0000256" key="3">
    <source>
        <dbReference type="ARBA" id="ARBA00022478"/>
    </source>
</evidence>
<keyword evidence="12" id="KW-1185">Reference proteome</keyword>
<dbReference type="SUPFAM" id="SSF57783">
    <property type="entry name" value="Zinc beta-ribbon"/>
    <property type="match status" value="1"/>
</dbReference>
<keyword evidence="5" id="KW-0863">Zinc-finger</keyword>
<keyword evidence="3" id="KW-0240">DNA-directed RNA polymerase</keyword>
<keyword evidence="8" id="KW-0539">Nucleus</keyword>
<dbReference type="Pfam" id="PF02150">
    <property type="entry name" value="Zn_ribbon_RPB9"/>
    <property type="match status" value="1"/>
</dbReference>
<evidence type="ECO:0000313" key="11">
    <source>
        <dbReference type="EMBL" id="PVI06341.1"/>
    </source>
</evidence>
<organism evidence="11 12">
    <name type="scientific">Periconia macrospinosa</name>
    <dbReference type="NCBI Taxonomy" id="97972"/>
    <lineage>
        <taxon>Eukaryota</taxon>
        <taxon>Fungi</taxon>
        <taxon>Dikarya</taxon>
        <taxon>Ascomycota</taxon>
        <taxon>Pezizomycotina</taxon>
        <taxon>Dothideomycetes</taxon>
        <taxon>Pleosporomycetidae</taxon>
        <taxon>Pleosporales</taxon>
        <taxon>Massarineae</taxon>
        <taxon>Periconiaceae</taxon>
        <taxon>Periconia</taxon>
    </lineage>
</organism>
<dbReference type="AlphaFoldDB" id="A0A2V1E753"/>
<proteinExistence type="inferred from homology"/>
<dbReference type="STRING" id="97972.A0A2V1E753"/>
<evidence type="ECO:0000256" key="6">
    <source>
        <dbReference type="ARBA" id="ARBA00022833"/>
    </source>
</evidence>
<feature type="region of interest" description="Disordered" evidence="9">
    <location>
        <begin position="131"/>
        <end position="153"/>
    </location>
</feature>
<sequence>MASPAYDNVKDETDDSKKILFRFCSECSNLLFPREDKSENKLLFACRTCNFAEEAPSSCVMRHEIASTTGDTAGVTADIGQDLTVGLTRSLSRVSLSEGMPFFCTMCGQDIVCEDCGEEYAPGYCLEAEDEQLQTNAPPQTSEGDNHQQSSKK</sequence>